<dbReference type="AlphaFoldDB" id="A0A845A6A4"/>
<name>A0A845A6A4_9SPHN</name>
<evidence type="ECO:0000313" key="2">
    <source>
        <dbReference type="Proteomes" id="UP000460561"/>
    </source>
</evidence>
<sequence>MSRLSLKLFHNSGAGADRRAGVAWAFFGPSLKPLGPRIEGDPLDLALKQTQLGQEVSLFIYKTDASFKQSQAYRDGLSRKEHSALVRRVAKTLRKNGRIVKLDRV</sequence>
<gene>
    <name evidence="1" type="ORF">GRI39_01870</name>
</gene>
<organism evidence="1 2">
    <name type="scientific">Altericroceibacterium indicum</name>
    <dbReference type="NCBI Taxonomy" id="374177"/>
    <lineage>
        <taxon>Bacteria</taxon>
        <taxon>Pseudomonadati</taxon>
        <taxon>Pseudomonadota</taxon>
        <taxon>Alphaproteobacteria</taxon>
        <taxon>Sphingomonadales</taxon>
        <taxon>Erythrobacteraceae</taxon>
        <taxon>Altericroceibacterium</taxon>
    </lineage>
</organism>
<comment type="caution">
    <text evidence="1">The sequence shown here is derived from an EMBL/GenBank/DDBJ whole genome shotgun (WGS) entry which is preliminary data.</text>
</comment>
<evidence type="ECO:0000313" key="1">
    <source>
        <dbReference type="EMBL" id="MXP24793.1"/>
    </source>
</evidence>
<dbReference type="Proteomes" id="UP000460561">
    <property type="component" value="Unassembled WGS sequence"/>
</dbReference>
<protein>
    <submittedName>
        <fullName evidence="1">Uncharacterized protein</fullName>
    </submittedName>
</protein>
<accession>A0A845A6A4</accession>
<dbReference type="RefSeq" id="WP_160737989.1">
    <property type="nucleotide sequence ID" value="NZ_WTYQ01000001.1"/>
</dbReference>
<proteinExistence type="predicted"/>
<reference evidence="1 2" key="1">
    <citation type="submission" date="2019-12" db="EMBL/GenBank/DDBJ databases">
        <title>Genomic-based taxomic classification of the family Erythrobacteraceae.</title>
        <authorList>
            <person name="Xu L."/>
        </authorList>
    </citation>
    <scope>NUCLEOTIDE SEQUENCE [LARGE SCALE GENOMIC DNA]</scope>
    <source>
        <strain evidence="1 2">DSM 18604</strain>
    </source>
</reference>
<keyword evidence="2" id="KW-1185">Reference proteome</keyword>
<dbReference type="EMBL" id="WTYQ01000001">
    <property type="protein sequence ID" value="MXP24793.1"/>
    <property type="molecule type" value="Genomic_DNA"/>
</dbReference>